<dbReference type="EMBL" id="AP025314">
    <property type="protein sequence ID" value="BDD10240.1"/>
    <property type="molecule type" value="Genomic_DNA"/>
</dbReference>
<name>A0AAU9DGR8_9BACT</name>
<accession>A0AAU9DGR8</accession>
<evidence type="ECO:0000313" key="2">
    <source>
        <dbReference type="Proteomes" id="UP001348817"/>
    </source>
</evidence>
<keyword evidence="2" id="KW-1185">Reference proteome</keyword>
<sequence>MSFFKKVMASVGVGATKIDAVLDTDRVCAGDSLSGVLHMYGGNIDQEVESVTLKFLTEMRVENDSDREDAPEKVTRRLELARYKISDKITVTSEEHIEIPFHLDVPVDMPVSLGEVRSWVRTEADVSFALDPKDDDAIEVMPHPVQGAFMNALDDLGFRIREIEFERKPRNWAGNIPFIQEFEFFPVSGQFRGKIDELEVAFVPCHEHIRIYMELDRRTGWLGEMLGMDESNLYLDIPMDADMSDASEVRSIISDFLSSKL</sequence>
<evidence type="ECO:0000313" key="1">
    <source>
        <dbReference type="EMBL" id="BDD10240.1"/>
    </source>
</evidence>
<dbReference type="PANTHER" id="PTHR40053:SF1">
    <property type="entry name" value="SPORULATION-CONTROL PROTEIN SPO0M"/>
    <property type="match status" value="1"/>
</dbReference>
<dbReference type="AlphaFoldDB" id="A0AAU9DGR8"/>
<reference evidence="1 2" key="1">
    <citation type="submission" date="2021-12" db="EMBL/GenBank/DDBJ databases">
        <title>Genome sequencing of bacteria with rrn-lacking chromosome and rrn-plasmid.</title>
        <authorList>
            <person name="Anda M."/>
            <person name="Iwasaki W."/>
        </authorList>
    </citation>
    <scope>NUCLEOTIDE SEQUENCE [LARGE SCALE GENOMIC DNA]</scope>
    <source>
        <strain evidence="1 2">DSM 100852</strain>
    </source>
</reference>
<dbReference type="InterPro" id="IPR009776">
    <property type="entry name" value="Spore_0_M"/>
</dbReference>
<dbReference type="RefSeq" id="WP_338391810.1">
    <property type="nucleotide sequence ID" value="NZ_AP025314.1"/>
</dbReference>
<dbReference type="PANTHER" id="PTHR40053">
    <property type="entry name" value="SPORULATION-CONTROL PROTEIN SPO0M"/>
    <property type="match status" value="1"/>
</dbReference>
<proteinExistence type="predicted"/>
<dbReference type="KEGG" id="fax:FUAX_26720"/>
<dbReference type="Pfam" id="PF07070">
    <property type="entry name" value="Spo0M"/>
    <property type="match status" value="1"/>
</dbReference>
<dbReference type="Proteomes" id="UP001348817">
    <property type="component" value="Chromosome"/>
</dbReference>
<organism evidence="1 2">
    <name type="scientific">Fulvitalea axinellae</name>
    <dbReference type="NCBI Taxonomy" id="1182444"/>
    <lineage>
        <taxon>Bacteria</taxon>
        <taxon>Pseudomonadati</taxon>
        <taxon>Bacteroidota</taxon>
        <taxon>Cytophagia</taxon>
        <taxon>Cytophagales</taxon>
        <taxon>Persicobacteraceae</taxon>
        <taxon>Fulvitalea</taxon>
    </lineage>
</organism>
<gene>
    <name evidence="1" type="ORF">FUAX_26720</name>
</gene>
<protein>
    <submittedName>
        <fullName evidence="1">Sporulation-control protein</fullName>
    </submittedName>
</protein>